<evidence type="ECO:0008006" key="3">
    <source>
        <dbReference type="Google" id="ProtNLM"/>
    </source>
</evidence>
<name>A0ABT2W5X7_9FLAO</name>
<sequence length="200" mass="23275">MKTQLFLIISLFTGIFSFAQKDTFYPQAFFDKKQAQEMISYGKSTIEGVASTKQKNAYGFKAPLAKKQYAKEGTVVMLFPCTDYFNEWYKLRSKKENKKTQILMSEDAFKYRIEATTDAYGRFKFEKMKPGKYYLEAIVDFTATSSYRQQTATETGYNVYGQAIYSTPVYSTFFYNYDSANRESKFVEIKEDGQLLEIKL</sequence>
<dbReference type="SUPFAM" id="SSF117074">
    <property type="entry name" value="Hypothetical protein PA1324"/>
    <property type="match status" value="1"/>
</dbReference>
<dbReference type="Proteomes" id="UP001208649">
    <property type="component" value="Unassembled WGS sequence"/>
</dbReference>
<proteinExistence type="predicted"/>
<dbReference type="Gene3D" id="2.60.40.10">
    <property type="entry name" value="Immunoglobulins"/>
    <property type="match status" value="1"/>
</dbReference>
<reference evidence="2" key="1">
    <citation type="submission" date="2023-07" db="EMBL/GenBank/DDBJ databases">
        <title>Chryseobacterium sp. strain PBS4-4 Genome sequencing and assembly.</title>
        <authorList>
            <person name="Jung Y."/>
        </authorList>
    </citation>
    <scope>NUCLEOTIDE SEQUENCE [LARGE SCALE GENOMIC DNA]</scope>
    <source>
        <strain evidence="2">PBS4-4</strain>
    </source>
</reference>
<dbReference type="InterPro" id="IPR013783">
    <property type="entry name" value="Ig-like_fold"/>
</dbReference>
<comment type="caution">
    <text evidence="1">The sequence shown here is derived from an EMBL/GenBank/DDBJ whole genome shotgun (WGS) entry which is preliminary data.</text>
</comment>
<dbReference type="RefSeq" id="WP_263003043.1">
    <property type="nucleotide sequence ID" value="NZ_JAOTEM010000002.1"/>
</dbReference>
<organism evidence="1 2">
    <name type="scientific">Chryseobacterium edaphi</name>
    <dbReference type="NCBI Taxonomy" id="2976532"/>
    <lineage>
        <taxon>Bacteria</taxon>
        <taxon>Pseudomonadati</taxon>
        <taxon>Bacteroidota</taxon>
        <taxon>Flavobacteriia</taxon>
        <taxon>Flavobacteriales</taxon>
        <taxon>Weeksellaceae</taxon>
        <taxon>Chryseobacterium group</taxon>
        <taxon>Chryseobacterium</taxon>
    </lineage>
</organism>
<evidence type="ECO:0000313" key="1">
    <source>
        <dbReference type="EMBL" id="MCU7617607.1"/>
    </source>
</evidence>
<protein>
    <recommendedName>
        <fullName evidence="3">Carboxypeptidase regulatory-like domain-containing protein</fullName>
    </recommendedName>
</protein>
<dbReference type="EMBL" id="JAOTEM010000002">
    <property type="protein sequence ID" value="MCU7617607.1"/>
    <property type="molecule type" value="Genomic_DNA"/>
</dbReference>
<gene>
    <name evidence="1" type="ORF">NZ698_10400</name>
</gene>
<evidence type="ECO:0000313" key="2">
    <source>
        <dbReference type="Proteomes" id="UP001208649"/>
    </source>
</evidence>
<accession>A0ABT2W5X7</accession>
<keyword evidence="2" id="KW-1185">Reference proteome</keyword>